<evidence type="ECO:0000256" key="5">
    <source>
        <dbReference type="ARBA" id="ARBA00023136"/>
    </source>
</evidence>
<feature type="transmembrane region" description="Helical" evidence="6">
    <location>
        <begin position="136"/>
        <end position="157"/>
    </location>
</feature>
<dbReference type="EMBL" id="JBHLUB010000004">
    <property type="protein sequence ID" value="MFC0581446.1"/>
    <property type="molecule type" value="Genomic_DNA"/>
</dbReference>
<evidence type="ECO:0000256" key="2">
    <source>
        <dbReference type="ARBA" id="ARBA00022475"/>
    </source>
</evidence>
<keyword evidence="5 6" id="KW-0472">Membrane</keyword>
<evidence type="ECO:0000256" key="6">
    <source>
        <dbReference type="SAM" id="Phobius"/>
    </source>
</evidence>
<evidence type="ECO:0000313" key="9">
    <source>
        <dbReference type="Proteomes" id="UP001589862"/>
    </source>
</evidence>
<comment type="caution">
    <text evidence="8">The sequence shown here is derived from an EMBL/GenBank/DDBJ whole genome shotgun (WGS) entry which is preliminary data.</text>
</comment>
<feature type="domain" description="Type II secretion system protein GspF" evidence="7">
    <location>
        <begin position="178"/>
        <end position="301"/>
    </location>
</feature>
<keyword evidence="4 6" id="KW-1133">Transmembrane helix</keyword>
<dbReference type="PANTHER" id="PTHR35007:SF2">
    <property type="entry name" value="PILUS ASSEMBLE PROTEIN"/>
    <property type="match status" value="1"/>
</dbReference>
<comment type="subcellular location">
    <subcellularLocation>
        <location evidence="1">Cell membrane</location>
        <topology evidence="1">Multi-pass membrane protein</topology>
    </subcellularLocation>
</comment>
<evidence type="ECO:0000256" key="1">
    <source>
        <dbReference type="ARBA" id="ARBA00004651"/>
    </source>
</evidence>
<feature type="transmembrane region" description="Helical" evidence="6">
    <location>
        <begin position="283"/>
        <end position="303"/>
    </location>
</feature>
<gene>
    <name evidence="8" type="ORF">ACFFFR_03440</name>
</gene>
<dbReference type="Proteomes" id="UP001589862">
    <property type="component" value="Unassembled WGS sequence"/>
</dbReference>
<accession>A0ABV6P8J5</accession>
<dbReference type="Pfam" id="PF00482">
    <property type="entry name" value="T2SSF"/>
    <property type="match status" value="1"/>
</dbReference>
<reference evidence="8 9" key="1">
    <citation type="submission" date="2024-09" db="EMBL/GenBank/DDBJ databases">
        <authorList>
            <person name="Sun Q."/>
            <person name="Mori K."/>
        </authorList>
    </citation>
    <scope>NUCLEOTIDE SEQUENCE [LARGE SCALE GENOMIC DNA]</scope>
    <source>
        <strain evidence="8 9">NCAIM B.02604</strain>
    </source>
</reference>
<evidence type="ECO:0000256" key="4">
    <source>
        <dbReference type="ARBA" id="ARBA00022989"/>
    </source>
</evidence>
<feature type="transmembrane region" description="Helical" evidence="6">
    <location>
        <begin position="111"/>
        <end position="130"/>
    </location>
</feature>
<name>A0ABV6P8J5_9MICC</name>
<keyword evidence="9" id="KW-1185">Reference proteome</keyword>
<dbReference type="RefSeq" id="WP_377458136.1">
    <property type="nucleotide sequence ID" value="NZ_JBHLUB010000004.1"/>
</dbReference>
<protein>
    <submittedName>
        <fullName evidence="8">Type II secretion system F family protein</fullName>
    </submittedName>
</protein>
<sequence>MMLAHLPLAELATGLLCALALGLGLNLILWFAPPTAPTDFAKRIAPYVTTGAGLGLDDDARPGGWRQLLRPVLDPLHAFAARFGGYGHDLEQKLAQAGSRLSVEQFRNQQILGAIAGAAAGVLLNVLLASAGFLNVAVGLITTLGAAMFGFLLRGNLLTAATAKRQRTILAEFPAVAELIALSVSAGDTAAAALVRAHHNAQGLLASEFGLLERDLHAGKSLQQALNAMADRVTVTPVQRFIEGIVVAVERGTPLADVVRAQAQDARDLAKRELMETAGKKEIGMLVPVVFGVLPLTVIFAVYPGLALLSLNL</sequence>
<organism evidence="8 9">
    <name type="scientific">Micrococcoides hystricis</name>
    <dbReference type="NCBI Taxonomy" id="1572761"/>
    <lineage>
        <taxon>Bacteria</taxon>
        <taxon>Bacillati</taxon>
        <taxon>Actinomycetota</taxon>
        <taxon>Actinomycetes</taxon>
        <taxon>Micrococcales</taxon>
        <taxon>Micrococcaceae</taxon>
        <taxon>Micrococcoides</taxon>
    </lineage>
</organism>
<evidence type="ECO:0000256" key="3">
    <source>
        <dbReference type="ARBA" id="ARBA00022692"/>
    </source>
</evidence>
<keyword evidence="3 6" id="KW-0812">Transmembrane</keyword>
<evidence type="ECO:0000259" key="7">
    <source>
        <dbReference type="Pfam" id="PF00482"/>
    </source>
</evidence>
<feature type="transmembrane region" description="Helical" evidence="6">
    <location>
        <begin position="12"/>
        <end position="32"/>
    </location>
</feature>
<proteinExistence type="predicted"/>
<dbReference type="PANTHER" id="PTHR35007">
    <property type="entry name" value="INTEGRAL MEMBRANE PROTEIN-RELATED"/>
    <property type="match status" value="1"/>
</dbReference>
<evidence type="ECO:0000313" key="8">
    <source>
        <dbReference type="EMBL" id="MFC0581446.1"/>
    </source>
</evidence>
<dbReference type="InterPro" id="IPR018076">
    <property type="entry name" value="T2SS_GspF_dom"/>
</dbReference>
<keyword evidence="2" id="KW-1003">Cell membrane</keyword>